<dbReference type="EMBL" id="BK032562">
    <property type="protein sequence ID" value="DAF48047.1"/>
    <property type="molecule type" value="Genomic_DNA"/>
</dbReference>
<proteinExistence type="predicted"/>
<name>A0A8S5SBK1_9CAUD</name>
<sequence>MSIAILYSLQNINIFSNKNKSIVLSEEMIQYFYFL</sequence>
<accession>A0A8S5SBK1</accession>
<protein>
    <submittedName>
        <fullName evidence="1">Uncharacterized protein</fullName>
    </submittedName>
</protein>
<reference evidence="1" key="1">
    <citation type="journal article" date="2021" name="Proc. Natl. Acad. Sci. U.S.A.">
        <title>A Catalog of Tens of Thousands of Viruses from Human Metagenomes Reveals Hidden Associations with Chronic Diseases.</title>
        <authorList>
            <person name="Tisza M.J."/>
            <person name="Buck C.B."/>
        </authorList>
    </citation>
    <scope>NUCLEOTIDE SEQUENCE</scope>
    <source>
        <strain evidence="1">CtgaY24</strain>
    </source>
</reference>
<evidence type="ECO:0000313" key="1">
    <source>
        <dbReference type="EMBL" id="DAF48047.1"/>
    </source>
</evidence>
<organism evidence="1">
    <name type="scientific">Siphoviridae sp. ctgaY24</name>
    <dbReference type="NCBI Taxonomy" id="2827911"/>
    <lineage>
        <taxon>Viruses</taxon>
        <taxon>Duplodnaviria</taxon>
        <taxon>Heunggongvirae</taxon>
        <taxon>Uroviricota</taxon>
        <taxon>Caudoviricetes</taxon>
    </lineage>
</organism>